<accession>A0A6A3IM29</accession>
<dbReference type="AlphaFoldDB" id="A0A6A3IM29"/>
<reference evidence="2 3" key="1">
    <citation type="submission" date="2018-09" db="EMBL/GenBank/DDBJ databases">
        <title>Genomic investigation of the strawberry pathogen Phytophthora fragariae indicates pathogenicity is determined by transcriptional variation in three key races.</title>
        <authorList>
            <person name="Adams T.M."/>
            <person name="Armitage A.D."/>
            <person name="Sobczyk M.K."/>
            <person name="Bates H.J."/>
            <person name="Dunwell J.M."/>
            <person name="Nellist C.F."/>
            <person name="Harrison R.J."/>
        </authorList>
    </citation>
    <scope>NUCLEOTIDE SEQUENCE [LARGE SCALE GENOMIC DNA]</scope>
    <source>
        <strain evidence="2 3">SCRP249</strain>
    </source>
</reference>
<evidence type="ECO:0000313" key="3">
    <source>
        <dbReference type="Proteomes" id="UP000429607"/>
    </source>
</evidence>
<gene>
    <name evidence="2" type="ORF">PR001_g23954</name>
</gene>
<dbReference type="EMBL" id="QXFV01002939">
    <property type="protein sequence ID" value="KAE8981595.1"/>
    <property type="molecule type" value="Genomic_DNA"/>
</dbReference>
<organism evidence="2 3">
    <name type="scientific">Phytophthora rubi</name>
    <dbReference type="NCBI Taxonomy" id="129364"/>
    <lineage>
        <taxon>Eukaryota</taxon>
        <taxon>Sar</taxon>
        <taxon>Stramenopiles</taxon>
        <taxon>Oomycota</taxon>
        <taxon>Peronosporomycetes</taxon>
        <taxon>Peronosporales</taxon>
        <taxon>Peronosporaceae</taxon>
        <taxon>Phytophthora</taxon>
    </lineage>
</organism>
<proteinExistence type="predicted"/>
<name>A0A6A3IM29_9STRA</name>
<feature type="region of interest" description="Disordered" evidence="1">
    <location>
        <begin position="67"/>
        <end position="89"/>
    </location>
</feature>
<feature type="compositionally biased region" description="Basic residues" evidence="1">
    <location>
        <begin position="70"/>
        <end position="89"/>
    </location>
</feature>
<protein>
    <submittedName>
        <fullName evidence="2">Uncharacterized protein</fullName>
    </submittedName>
</protein>
<evidence type="ECO:0000313" key="2">
    <source>
        <dbReference type="EMBL" id="KAE8981595.1"/>
    </source>
</evidence>
<dbReference type="Proteomes" id="UP000429607">
    <property type="component" value="Unassembled WGS sequence"/>
</dbReference>
<evidence type="ECO:0000256" key="1">
    <source>
        <dbReference type="SAM" id="MobiDB-lite"/>
    </source>
</evidence>
<sequence length="89" mass="9606">MTSSGASGKRSVASVPISIFILVTLSLIDCQSPRTTLWQLYSLAHLVVPCPDSGRALRSSKMLCGGAGRPFHRPQRPQFAHRHPGPAQI</sequence>
<comment type="caution">
    <text evidence="2">The sequence shown here is derived from an EMBL/GenBank/DDBJ whole genome shotgun (WGS) entry which is preliminary data.</text>
</comment>